<dbReference type="OrthoDB" id="2161974at2759"/>
<organism evidence="2 3">
    <name type="scientific">Ladona fulva</name>
    <name type="common">Scarce chaser dragonfly</name>
    <name type="synonym">Libellula fulva</name>
    <dbReference type="NCBI Taxonomy" id="123851"/>
    <lineage>
        <taxon>Eukaryota</taxon>
        <taxon>Metazoa</taxon>
        <taxon>Ecdysozoa</taxon>
        <taxon>Arthropoda</taxon>
        <taxon>Hexapoda</taxon>
        <taxon>Insecta</taxon>
        <taxon>Pterygota</taxon>
        <taxon>Palaeoptera</taxon>
        <taxon>Odonata</taxon>
        <taxon>Epiprocta</taxon>
        <taxon>Anisoptera</taxon>
        <taxon>Libelluloidea</taxon>
        <taxon>Libellulidae</taxon>
        <taxon>Ladona</taxon>
    </lineage>
</organism>
<reference evidence="2" key="2">
    <citation type="submission" date="2017-10" db="EMBL/GenBank/DDBJ databases">
        <title>Ladona fulva Genome sequencing and assembly.</title>
        <authorList>
            <person name="Murali S."/>
            <person name="Richards S."/>
            <person name="Bandaranaike D."/>
            <person name="Bellair M."/>
            <person name="Blankenburg K."/>
            <person name="Chao H."/>
            <person name="Dinh H."/>
            <person name="Doddapaneni H."/>
            <person name="Dugan-Rocha S."/>
            <person name="Elkadiri S."/>
            <person name="Gnanaolivu R."/>
            <person name="Hernandez B."/>
            <person name="Skinner E."/>
            <person name="Javaid M."/>
            <person name="Lee S."/>
            <person name="Li M."/>
            <person name="Ming W."/>
            <person name="Munidasa M."/>
            <person name="Muniz J."/>
            <person name="Nguyen L."/>
            <person name="Hughes D."/>
            <person name="Osuji N."/>
            <person name="Pu L.-L."/>
            <person name="Puazo M."/>
            <person name="Qu C."/>
            <person name="Quiroz J."/>
            <person name="Raj R."/>
            <person name="Weissenberger G."/>
            <person name="Xin Y."/>
            <person name="Zou X."/>
            <person name="Han Y."/>
            <person name="Worley K."/>
            <person name="Muzny D."/>
            <person name="Gibbs R."/>
        </authorList>
    </citation>
    <scope>NUCLEOTIDE SEQUENCE</scope>
    <source>
        <strain evidence="2">Sampled in the wild</strain>
    </source>
</reference>
<feature type="compositionally biased region" description="Low complexity" evidence="1">
    <location>
        <begin position="160"/>
        <end position="172"/>
    </location>
</feature>
<evidence type="ECO:0000256" key="1">
    <source>
        <dbReference type="SAM" id="MobiDB-lite"/>
    </source>
</evidence>
<protein>
    <submittedName>
        <fullName evidence="2">Uncharacterized protein</fullName>
    </submittedName>
</protein>
<gene>
    <name evidence="2" type="ORF">J437_LFUL011876</name>
</gene>
<evidence type="ECO:0000313" key="2">
    <source>
        <dbReference type="EMBL" id="KAG8231422.1"/>
    </source>
</evidence>
<evidence type="ECO:0000313" key="3">
    <source>
        <dbReference type="Proteomes" id="UP000792457"/>
    </source>
</evidence>
<keyword evidence="3" id="KW-1185">Reference proteome</keyword>
<dbReference type="AlphaFoldDB" id="A0A8K0KAI9"/>
<feature type="compositionally biased region" description="Basic residues" evidence="1">
    <location>
        <begin position="147"/>
        <end position="158"/>
    </location>
</feature>
<comment type="caution">
    <text evidence="2">The sequence shown here is derived from an EMBL/GenBank/DDBJ whole genome shotgun (WGS) entry which is preliminary data.</text>
</comment>
<feature type="compositionally biased region" description="Low complexity" evidence="1">
    <location>
        <begin position="1"/>
        <end position="14"/>
    </location>
</feature>
<feature type="compositionally biased region" description="Polar residues" evidence="1">
    <location>
        <begin position="60"/>
        <end position="76"/>
    </location>
</feature>
<reference evidence="2" key="1">
    <citation type="submission" date="2013-04" db="EMBL/GenBank/DDBJ databases">
        <authorList>
            <person name="Qu J."/>
            <person name="Murali S.C."/>
            <person name="Bandaranaike D."/>
            <person name="Bellair M."/>
            <person name="Blankenburg K."/>
            <person name="Chao H."/>
            <person name="Dinh H."/>
            <person name="Doddapaneni H."/>
            <person name="Downs B."/>
            <person name="Dugan-Rocha S."/>
            <person name="Elkadiri S."/>
            <person name="Gnanaolivu R.D."/>
            <person name="Hernandez B."/>
            <person name="Javaid M."/>
            <person name="Jayaseelan J.C."/>
            <person name="Lee S."/>
            <person name="Li M."/>
            <person name="Ming W."/>
            <person name="Munidasa M."/>
            <person name="Muniz J."/>
            <person name="Nguyen L."/>
            <person name="Ongeri F."/>
            <person name="Osuji N."/>
            <person name="Pu L.-L."/>
            <person name="Puazo M."/>
            <person name="Qu C."/>
            <person name="Quiroz J."/>
            <person name="Raj R."/>
            <person name="Weissenberger G."/>
            <person name="Xin Y."/>
            <person name="Zou X."/>
            <person name="Han Y."/>
            <person name="Richards S."/>
            <person name="Worley K."/>
            <person name="Muzny D."/>
            <person name="Gibbs R."/>
        </authorList>
    </citation>
    <scope>NUCLEOTIDE SEQUENCE</scope>
    <source>
        <strain evidence="2">Sampled in the wild</strain>
    </source>
</reference>
<feature type="non-terminal residue" evidence="2">
    <location>
        <position position="1"/>
    </location>
</feature>
<dbReference type="EMBL" id="KZ308556">
    <property type="protein sequence ID" value="KAG8231422.1"/>
    <property type="molecule type" value="Genomic_DNA"/>
</dbReference>
<feature type="compositionally biased region" description="Basic residues" evidence="1">
    <location>
        <begin position="24"/>
        <end position="38"/>
    </location>
</feature>
<proteinExistence type="predicted"/>
<name>A0A8K0KAI9_LADFU</name>
<feature type="compositionally biased region" description="Low complexity" evidence="1">
    <location>
        <begin position="117"/>
        <end position="128"/>
    </location>
</feature>
<sequence>MESLSSMSSSMASHHGGGGNINAHHGHMQHQQHHHRGSLTHARLMVHQRDNNSIAGGASPSPSQQAVLNRSNSIRSTKSEKLYPSMLHRSCEDEVASSSPPPASVSDNSHHYPPTSPSASSTTTNTSGPGQGHHPRSGGVADGVMGMHHHHHHHHPHHASQPTSPTPSQVSQGASRFNFTLSSITSSASSHVLSRTGMSPYAGMMGKISGTAPKEED</sequence>
<feature type="region of interest" description="Disordered" evidence="1">
    <location>
        <begin position="52"/>
        <end position="173"/>
    </location>
</feature>
<dbReference type="Proteomes" id="UP000792457">
    <property type="component" value="Unassembled WGS sequence"/>
</dbReference>
<accession>A0A8K0KAI9</accession>
<feature type="region of interest" description="Disordered" evidence="1">
    <location>
        <begin position="197"/>
        <end position="217"/>
    </location>
</feature>
<feature type="region of interest" description="Disordered" evidence="1">
    <location>
        <begin position="1"/>
        <end position="39"/>
    </location>
</feature>